<evidence type="ECO:0000313" key="1">
    <source>
        <dbReference type="EMBL" id="MBD8129288.1"/>
    </source>
</evidence>
<comment type="caution">
    <text evidence="1">The sequence shown here is derived from an EMBL/GenBank/DDBJ whole genome shotgun (WGS) entry which is preliminary data.</text>
</comment>
<gene>
    <name evidence="1" type="ORF">IFT41_24645</name>
</gene>
<name>A0ACC5PVX3_ENTAG</name>
<proteinExistence type="predicted"/>
<accession>A0ACC5PVX3</accession>
<dbReference type="Proteomes" id="UP000610459">
    <property type="component" value="Unassembled WGS sequence"/>
</dbReference>
<protein>
    <submittedName>
        <fullName evidence="1">Uncharacterized protein</fullName>
    </submittedName>
</protein>
<reference evidence="1 2" key="1">
    <citation type="journal article" date="2020" name="FEMS Microbiol. Ecol.">
        <title>Temporal dynamics of bacterial communities during seed development and maturation.</title>
        <authorList>
            <person name="Chesneau G."/>
            <person name="Torres-Cortes G."/>
            <person name="Briand M."/>
            <person name="Darrasse A."/>
            <person name="Preveaux A."/>
            <person name="Marais C."/>
            <person name="Jacques M.A."/>
            <person name="Shade A."/>
            <person name="Barret M."/>
        </authorList>
    </citation>
    <scope>NUCLEOTIDE SEQUENCE [LARGE SCALE GENOMIC DNA]</scope>
    <source>
        <strain evidence="1 2">CFBP13709</strain>
    </source>
</reference>
<organism evidence="1 2">
    <name type="scientific">Enterobacter agglomerans</name>
    <name type="common">Erwinia herbicola</name>
    <name type="synonym">Pantoea agglomerans</name>
    <dbReference type="NCBI Taxonomy" id="549"/>
    <lineage>
        <taxon>Bacteria</taxon>
        <taxon>Pseudomonadati</taxon>
        <taxon>Pseudomonadota</taxon>
        <taxon>Gammaproteobacteria</taxon>
        <taxon>Enterobacterales</taxon>
        <taxon>Erwiniaceae</taxon>
        <taxon>Pantoea</taxon>
        <taxon>Pantoea agglomerans group</taxon>
    </lineage>
</organism>
<keyword evidence="2" id="KW-1185">Reference proteome</keyword>
<evidence type="ECO:0000313" key="2">
    <source>
        <dbReference type="Proteomes" id="UP000610459"/>
    </source>
</evidence>
<sequence length="144" mass="16360">MSDEKRPTLDDFDFSRVEVNPGKPTENTAMILLRIVEGARVALWQYSPDSTPEVLIQRGNLFQTTSGYSWGYKGEGCKHLAFAIVSVVYEFDRLEPAELSERAYKLVEGMISSLNAEVPYDLPVAMIRKNLGDHELPYIHRHDV</sequence>
<dbReference type="EMBL" id="JACYNR010000058">
    <property type="protein sequence ID" value="MBD8129288.1"/>
    <property type="molecule type" value="Genomic_DNA"/>
</dbReference>